<dbReference type="KEGG" id="gak:X907_2670"/>
<proteinExistence type="predicted"/>
<gene>
    <name evidence="1" type="ORF">X907_2670</name>
</gene>
<dbReference type="Proteomes" id="UP000286954">
    <property type="component" value="Chromosome"/>
</dbReference>
<dbReference type="SUPFAM" id="SSF48371">
    <property type="entry name" value="ARM repeat"/>
    <property type="match status" value="1"/>
</dbReference>
<sequence length="619" mass="68915">MLAIIAALSLMQAGEDMITRDELAAIADCASPAECLELIENSRRGYVDPPALYLTARTALRHFGMDAVTELDAWAGEVYRKRRMVDNILSGWPNTDTAELARVAELLSTDTLPQLPALPPADVPDALLPYLERLPTNTLARRFGYAARERLLMSYVPEPEGSVSPSPEHDVYEHLSPRLYPFLENPYSIGDAYLLADDWTRIAQDTDEPIERRAAALRGIRDLGPDALAFVHRIRDLEPDLLTGLARSTRRTVLDPEMADDMAGDCARLGQSLAATRPWRELEQDEALYRSMNLEARFHDCIRDLAYFGRDARASAHLLREFAASDDFRLQIPSVQVLGLMGDADSLPLLRDMLQAEDWQSVYAVSLAFRHVSEPEDVEQLRSLAATHWLGAVREGALETTHTMHLRRDGAVHIIFDPAYQMERGRHYGGEIGTDRIWRPGSYIQTVLAAPIIRTASECRSEAFGYEGVVVHRRDAEPFPPRPHRGALEIPFADGILDAHNDGEWGGELGWTAGDGPERAIVIRDNIVGVATADPQTLVVATGLAHIVNSQGNLYRVDWRGEEDWTVTRISTLPSTPRWLARLDEERFAVATAHGLIVFDRERIIGLGHCEPGPPAARN</sequence>
<dbReference type="InterPro" id="IPR016024">
    <property type="entry name" value="ARM-type_fold"/>
</dbReference>
<dbReference type="OrthoDB" id="5503604at2"/>
<protein>
    <submittedName>
        <fullName evidence="1">Heat repeat-containing PBS lyase</fullName>
    </submittedName>
</protein>
<dbReference type="EMBL" id="CP018911">
    <property type="protein sequence ID" value="AZU05181.1"/>
    <property type="molecule type" value="Genomic_DNA"/>
</dbReference>
<dbReference type="RefSeq" id="WP_127568744.1">
    <property type="nucleotide sequence ID" value="NZ_BMFB01000001.1"/>
</dbReference>
<reference evidence="1 2" key="1">
    <citation type="submission" date="2016-12" db="EMBL/GenBank/DDBJ databases">
        <title>The genome of dimorphic prosthecate Glycocaulis alkaliphilus 6b-8t, isolated from crude oil dictates its adaptability in petroleum environments.</title>
        <authorList>
            <person name="Wu X.-L."/>
            <person name="Geng S."/>
        </authorList>
    </citation>
    <scope>NUCLEOTIDE SEQUENCE [LARGE SCALE GENOMIC DNA]</scope>
    <source>
        <strain evidence="1 2">6B-8</strain>
    </source>
</reference>
<dbReference type="AlphaFoldDB" id="A0A3T0ED22"/>
<dbReference type="GO" id="GO:0016829">
    <property type="term" value="F:lyase activity"/>
    <property type="evidence" value="ECO:0007669"/>
    <property type="project" value="UniProtKB-KW"/>
</dbReference>
<accession>A0A3T0ED22</accession>
<keyword evidence="2" id="KW-1185">Reference proteome</keyword>
<evidence type="ECO:0000313" key="1">
    <source>
        <dbReference type="EMBL" id="AZU05181.1"/>
    </source>
</evidence>
<name>A0A3T0ED22_9PROT</name>
<keyword evidence="1" id="KW-0456">Lyase</keyword>
<organism evidence="1 2">
    <name type="scientific">Glycocaulis alkaliphilus</name>
    <dbReference type="NCBI Taxonomy" id="1434191"/>
    <lineage>
        <taxon>Bacteria</taxon>
        <taxon>Pseudomonadati</taxon>
        <taxon>Pseudomonadota</taxon>
        <taxon>Alphaproteobacteria</taxon>
        <taxon>Maricaulales</taxon>
        <taxon>Maricaulaceae</taxon>
        <taxon>Glycocaulis</taxon>
    </lineage>
</organism>
<evidence type="ECO:0000313" key="2">
    <source>
        <dbReference type="Proteomes" id="UP000286954"/>
    </source>
</evidence>